<organism evidence="2 3">
    <name type="scientific">Fistulifera solaris</name>
    <name type="common">Oleaginous diatom</name>
    <dbReference type="NCBI Taxonomy" id="1519565"/>
    <lineage>
        <taxon>Eukaryota</taxon>
        <taxon>Sar</taxon>
        <taxon>Stramenopiles</taxon>
        <taxon>Ochrophyta</taxon>
        <taxon>Bacillariophyta</taxon>
        <taxon>Bacillariophyceae</taxon>
        <taxon>Bacillariophycidae</taxon>
        <taxon>Naviculales</taxon>
        <taxon>Naviculaceae</taxon>
        <taxon>Fistulifera</taxon>
    </lineage>
</organism>
<dbReference type="Proteomes" id="UP000198406">
    <property type="component" value="Unassembled WGS sequence"/>
</dbReference>
<feature type="compositionally biased region" description="Polar residues" evidence="1">
    <location>
        <begin position="60"/>
        <end position="78"/>
    </location>
</feature>
<protein>
    <submittedName>
        <fullName evidence="2">Uncharacterized protein</fullName>
    </submittedName>
</protein>
<dbReference type="AlphaFoldDB" id="A0A1Z5K6Y9"/>
<comment type="caution">
    <text evidence="2">The sequence shown here is derived from an EMBL/GenBank/DDBJ whole genome shotgun (WGS) entry which is preliminary data.</text>
</comment>
<accession>A0A1Z5K6Y9</accession>
<reference evidence="2 3" key="1">
    <citation type="journal article" date="2015" name="Plant Cell">
        <title>Oil accumulation by the oleaginous diatom Fistulifera solaris as revealed by the genome and transcriptome.</title>
        <authorList>
            <person name="Tanaka T."/>
            <person name="Maeda Y."/>
            <person name="Veluchamy A."/>
            <person name="Tanaka M."/>
            <person name="Abida H."/>
            <person name="Marechal E."/>
            <person name="Bowler C."/>
            <person name="Muto M."/>
            <person name="Sunaga Y."/>
            <person name="Tanaka M."/>
            <person name="Yoshino T."/>
            <person name="Taniguchi T."/>
            <person name="Fukuda Y."/>
            <person name="Nemoto M."/>
            <person name="Matsumoto M."/>
            <person name="Wong P.S."/>
            <person name="Aburatani S."/>
            <person name="Fujibuchi W."/>
        </authorList>
    </citation>
    <scope>NUCLEOTIDE SEQUENCE [LARGE SCALE GENOMIC DNA]</scope>
    <source>
        <strain evidence="2 3">JPCC DA0580</strain>
    </source>
</reference>
<dbReference type="EMBL" id="BDSP01000173">
    <property type="protein sequence ID" value="GAX21861.1"/>
    <property type="molecule type" value="Genomic_DNA"/>
</dbReference>
<evidence type="ECO:0000313" key="2">
    <source>
        <dbReference type="EMBL" id="GAX21861.1"/>
    </source>
</evidence>
<evidence type="ECO:0000256" key="1">
    <source>
        <dbReference type="SAM" id="MobiDB-lite"/>
    </source>
</evidence>
<gene>
    <name evidence="2" type="ORF">FisN_30Hu062</name>
</gene>
<feature type="region of interest" description="Disordered" evidence="1">
    <location>
        <begin position="1"/>
        <end position="86"/>
    </location>
</feature>
<evidence type="ECO:0000313" key="3">
    <source>
        <dbReference type="Proteomes" id="UP000198406"/>
    </source>
</evidence>
<name>A0A1Z5K6Y9_FISSO</name>
<keyword evidence="3" id="KW-1185">Reference proteome</keyword>
<dbReference type="InParanoid" id="A0A1Z5K6Y9"/>
<feature type="compositionally biased region" description="Acidic residues" evidence="1">
    <location>
        <begin position="21"/>
        <end position="50"/>
    </location>
</feature>
<proteinExistence type="predicted"/>
<sequence length="353" mass="40924">MKNTRFSTPPKGTKKKSVQDDHEEEDSFEEEDEEEEGDDDDDDDDKEEGLDSNIYDAFGSPNQFKPFNTTPGRKQAPNSVDRKKAPDLSSILSPLMERMTPVDHKKVPDSPSFLASLMGRMTLDDHLIFVGNGSRKYPYVHFANFNKEKGSNRDFNIYLDDGMNDKERRMKHRVVVMNRQSDPQDAELGLWKVFIAKELNLPHHLLQFRDHSLLVKGPANEFVMREEDLFAKQCVDKEVQKAQENLLRSSKRMFNYWFIIMPDSSMDFQNLIFSEDYTNVKGEMSLVKIPKDDPRNVLRRTQYAAVITWKIALKDGGRKLEKDRKVASLAAQLSDDDLDDNEAREKQNDKSWF</sequence>